<dbReference type="Proteomes" id="UP000823886">
    <property type="component" value="Unassembled WGS sequence"/>
</dbReference>
<dbReference type="NCBIfam" id="TIGR00071">
    <property type="entry name" value="hisT_truA"/>
    <property type="match status" value="1"/>
</dbReference>
<dbReference type="PIRSF" id="PIRSF001430">
    <property type="entry name" value="tRNA_psdUrid_synth"/>
    <property type="match status" value="1"/>
</dbReference>
<feature type="active site" description="Nucleophile" evidence="4 5">
    <location>
        <position position="52"/>
    </location>
</feature>
<keyword evidence="3 4" id="KW-0413">Isomerase</keyword>
<gene>
    <name evidence="4 9" type="primary">truA</name>
    <name evidence="9" type="ORF">H9753_03220</name>
</gene>
<evidence type="ECO:0000313" key="9">
    <source>
        <dbReference type="EMBL" id="HJC62615.1"/>
    </source>
</evidence>
<name>A0A9D2PML6_9FIRM</name>
<dbReference type="AlphaFoldDB" id="A0A9D2PML6"/>
<comment type="function">
    <text evidence="4">Formation of pseudouridine at positions 38, 39 and 40 in the anticodon stem and loop of transfer RNAs.</text>
</comment>
<reference evidence="9" key="2">
    <citation type="submission" date="2021-04" db="EMBL/GenBank/DDBJ databases">
        <authorList>
            <person name="Gilroy R."/>
        </authorList>
    </citation>
    <scope>NUCLEOTIDE SEQUENCE</scope>
    <source>
        <strain evidence="9">ChiBcec2-3848</strain>
    </source>
</reference>
<dbReference type="InterPro" id="IPR020095">
    <property type="entry name" value="PsdUridine_synth_TruA_C"/>
</dbReference>
<evidence type="ECO:0000256" key="6">
    <source>
        <dbReference type="PIRSR" id="PIRSR001430-2"/>
    </source>
</evidence>
<evidence type="ECO:0000313" key="10">
    <source>
        <dbReference type="Proteomes" id="UP000823886"/>
    </source>
</evidence>
<dbReference type="PANTHER" id="PTHR11142:SF22">
    <property type="entry name" value="TRNA PSEUDOURIDINE SYNTHASE A 2"/>
    <property type="match status" value="1"/>
</dbReference>
<accession>A0A9D2PML6</accession>
<dbReference type="GO" id="GO:0160147">
    <property type="term" value="F:tRNA pseudouridine(38-40) synthase activity"/>
    <property type="evidence" value="ECO:0007669"/>
    <property type="project" value="UniProtKB-EC"/>
</dbReference>
<feature type="domain" description="Pseudouridine synthase I TruA alpha/beta" evidence="8">
    <location>
        <begin position="143"/>
        <end position="245"/>
    </location>
</feature>
<dbReference type="HAMAP" id="MF_00171">
    <property type="entry name" value="TruA"/>
    <property type="match status" value="1"/>
</dbReference>
<dbReference type="GO" id="GO:0003723">
    <property type="term" value="F:RNA binding"/>
    <property type="evidence" value="ECO:0007669"/>
    <property type="project" value="InterPro"/>
</dbReference>
<evidence type="ECO:0000259" key="8">
    <source>
        <dbReference type="Pfam" id="PF01416"/>
    </source>
</evidence>
<evidence type="ECO:0000256" key="5">
    <source>
        <dbReference type="PIRSR" id="PIRSR001430-1"/>
    </source>
</evidence>
<evidence type="ECO:0000256" key="2">
    <source>
        <dbReference type="ARBA" id="ARBA00022694"/>
    </source>
</evidence>
<dbReference type="InterPro" id="IPR020097">
    <property type="entry name" value="PsdUridine_synth_TruA_a/b_dom"/>
</dbReference>
<sequence length="250" mass="28691">MNYRFDIQYDGTRYGGWQKQKDTDNTIQGKIEEVLSRMTGQEISIQGAGRTDAGVHARGQVANTWMETEKSCQEICQYMNQYLPEDIEIVQVSQVQERFHSRLNAREKVYQYRIAVGFHKNVFERKYQCPLHEDLDGAAMKKAAQLLTGTHDFKSFCANKKMKKSTVRSLKSIEVEELPQEIVLTYTGDGFLYNMVRILTGTLIEVGRGKRTPEQMTEILKAKNREAAGFTAPARGLTLLEVRYDKESKE</sequence>
<comment type="catalytic activity">
    <reaction evidence="4 7">
        <text>uridine(38/39/40) in tRNA = pseudouridine(38/39/40) in tRNA</text>
        <dbReference type="Rhea" id="RHEA:22376"/>
        <dbReference type="Rhea" id="RHEA-COMP:10085"/>
        <dbReference type="Rhea" id="RHEA-COMP:10087"/>
        <dbReference type="ChEBI" id="CHEBI:65314"/>
        <dbReference type="ChEBI" id="CHEBI:65315"/>
        <dbReference type="EC" id="5.4.99.12"/>
    </reaction>
</comment>
<dbReference type="CDD" id="cd02570">
    <property type="entry name" value="PseudoU_synth_EcTruA"/>
    <property type="match status" value="1"/>
</dbReference>
<protein>
    <recommendedName>
        <fullName evidence="4">tRNA pseudouridine synthase A</fullName>
        <ecNumber evidence="4">5.4.99.12</ecNumber>
    </recommendedName>
    <alternativeName>
        <fullName evidence="4">tRNA pseudouridine(38-40) synthase</fullName>
    </alternativeName>
    <alternativeName>
        <fullName evidence="4">tRNA pseudouridylate synthase I</fullName>
    </alternativeName>
    <alternativeName>
        <fullName evidence="4">tRNA-uridine isomerase I</fullName>
    </alternativeName>
</protein>
<dbReference type="PANTHER" id="PTHR11142">
    <property type="entry name" value="PSEUDOURIDYLATE SYNTHASE"/>
    <property type="match status" value="1"/>
</dbReference>
<dbReference type="Gene3D" id="3.30.70.580">
    <property type="entry name" value="Pseudouridine synthase I, catalytic domain, N-terminal subdomain"/>
    <property type="match status" value="1"/>
</dbReference>
<comment type="similarity">
    <text evidence="1 4 7">Belongs to the tRNA pseudouridine synthase TruA family.</text>
</comment>
<dbReference type="InterPro" id="IPR001406">
    <property type="entry name" value="PsdUridine_synth_TruA"/>
</dbReference>
<dbReference type="Pfam" id="PF01416">
    <property type="entry name" value="PseudoU_synth_1"/>
    <property type="match status" value="2"/>
</dbReference>
<dbReference type="FunFam" id="3.30.70.580:FF:000001">
    <property type="entry name" value="tRNA pseudouridine synthase A"/>
    <property type="match status" value="1"/>
</dbReference>
<comment type="caution">
    <text evidence="9">The sequence shown here is derived from an EMBL/GenBank/DDBJ whole genome shotgun (WGS) entry which is preliminary data.</text>
</comment>
<dbReference type="Gene3D" id="3.30.70.660">
    <property type="entry name" value="Pseudouridine synthase I, catalytic domain, C-terminal subdomain"/>
    <property type="match status" value="1"/>
</dbReference>
<dbReference type="InterPro" id="IPR020094">
    <property type="entry name" value="TruA/RsuA/RluB/E/F_N"/>
</dbReference>
<proteinExistence type="inferred from homology"/>
<feature type="domain" description="Pseudouridine synthase I TruA alpha/beta" evidence="8">
    <location>
        <begin position="8"/>
        <end position="101"/>
    </location>
</feature>
<feature type="binding site" evidence="4 6">
    <location>
        <position position="110"/>
    </location>
    <ligand>
        <name>substrate</name>
    </ligand>
</feature>
<organism evidence="9 10">
    <name type="scientific">Candidatus Blautia merdavium</name>
    <dbReference type="NCBI Taxonomy" id="2838494"/>
    <lineage>
        <taxon>Bacteria</taxon>
        <taxon>Bacillati</taxon>
        <taxon>Bacillota</taxon>
        <taxon>Clostridia</taxon>
        <taxon>Lachnospirales</taxon>
        <taxon>Lachnospiraceae</taxon>
        <taxon>Blautia</taxon>
    </lineage>
</organism>
<evidence type="ECO:0000256" key="7">
    <source>
        <dbReference type="RuleBase" id="RU003792"/>
    </source>
</evidence>
<dbReference type="SUPFAM" id="SSF55120">
    <property type="entry name" value="Pseudouridine synthase"/>
    <property type="match status" value="1"/>
</dbReference>
<evidence type="ECO:0000256" key="4">
    <source>
        <dbReference type="HAMAP-Rule" id="MF_00171"/>
    </source>
</evidence>
<reference evidence="9" key="1">
    <citation type="journal article" date="2021" name="PeerJ">
        <title>Extensive microbial diversity within the chicken gut microbiome revealed by metagenomics and culture.</title>
        <authorList>
            <person name="Gilroy R."/>
            <person name="Ravi A."/>
            <person name="Getino M."/>
            <person name="Pursley I."/>
            <person name="Horton D.L."/>
            <person name="Alikhan N.F."/>
            <person name="Baker D."/>
            <person name="Gharbi K."/>
            <person name="Hall N."/>
            <person name="Watson M."/>
            <person name="Adriaenssens E.M."/>
            <person name="Foster-Nyarko E."/>
            <person name="Jarju S."/>
            <person name="Secka A."/>
            <person name="Antonio M."/>
            <person name="Oren A."/>
            <person name="Chaudhuri R.R."/>
            <person name="La Ragione R."/>
            <person name="Hildebrand F."/>
            <person name="Pallen M.J."/>
        </authorList>
    </citation>
    <scope>NUCLEOTIDE SEQUENCE</scope>
    <source>
        <strain evidence="9">ChiBcec2-3848</strain>
    </source>
</reference>
<dbReference type="EMBL" id="DWVZ01000039">
    <property type="protein sequence ID" value="HJC62615.1"/>
    <property type="molecule type" value="Genomic_DNA"/>
</dbReference>
<dbReference type="InterPro" id="IPR020103">
    <property type="entry name" value="PsdUridine_synth_cat_dom_sf"/>
</dbReference>
<dbReference type="GO" id="GO:0031119">
    <property type="term" value="P:tRNA pseudouridine synthesis"/>
    <property type="evidence" value="ECO:0007669"/>
    <property type="project" value="UniProtKB-UniRule"/>
</dbReference>
<comment type="caution">
    <text evidence="4">Lacks conserved residue(s) required for the propagation of feature annotation.</text>
</comment>
<comment type="subunit">
    <text evidence="4">Homodimer.</text>
</comment>
<dbReference type="EC" id="5.4.99.12" evidence="4"/>
<evidence type="ECO:0000256" key="1">
    <source>
        <dbReference type="ARBA" id="ARBA00009375"/>
    </source>
</evidence>
<keyword evidence="2 4" id="KW-0819">tRNA processing</keyword>
<evidence type="ECO:0000256" key="3">
    <source>
        <dbReference type="ARBA" id="ARBA00023235"/>
    </source>
</evidence>